<dbReference type="GeneID" id="89980152"/>
<name>A0AAV9MRF8_9EURO</name>
<organism evidence="1 2">
    <name type="scientific">Exophiala bonariae</name>
    <dbReference type="NCBI Taxonomy" id="1690606"/>
    <lineage>
        <taxon>Eukaryota</taxon>
        <taxon>Fungi</taxon>
        <taxon>Dikarya</taxon>
        <taxon>Ascomycota</taxon>
        <taxon>Pezizomycotina</taxon>
        <taxon>Eurotiomycetes</taxon>
        <taxon>Chaetothyriomycetidae</taxon>
        <taxon>Chaetothyriales</taxon>
        <taxon>Herpotrichiellaceae</taxon>
        <taxon>Exophiala</taxon>
    </lineage>
</organism>
<comment type="caution">
    <text evidence="1">The sequence shown here is derived from an EMBL/GenBank/DDBJ whole genome shotgun (WGS) entry which is preliminary data.</text>
</comment>
<dbReference type="RefSeq" id="XP_064699822.1">
    <property type="nucleotide sequence ID" value="XM_064855530.1"/>
</dbReference>
<accession>A0AAV9MRF8</accession>
<dbReference type="EMBL" id="JAVRRD010000067">
    <property type="protein sequence ID" value="KAK5042932.1"/>
    <property type="molecule type" value="Genomic_DNA"/>
</dbReference>
<reference evidence="1 2" key="1">
    <citation type="submission" date="2023-08" db="EMBL/GenBank/DDBJ databases">
        <title>Black Yeasts Isolated from many extreme environments.</title>
        <authorList>
            <person name="Coleine C."/>
            <person name="Stajich J.E."/>
            <person name="Selbmann L."/>
        </authorList>
    </citation>
    <scope>NUCLEOTIDE SEQUENCE [LARGE SCALE GENOMIC DNA]</scope>
    <source>
        <strain evidence="1 2">CCFEE 5792</strain>
    </source>
</reference>
<evidence type="ECO:0000313" key="2">
    <source>
        <dbReference type="Proteomes" id="UP001358417"/>
    </source>
</evidence>
<dbReference type="AlphaFoldDB" id="A0AAV9MRF8"/>
<dbReference type="Proteomes" id="UP001358417">
    <property type="component" value="Unassembled WGS sequence"/>
</dbReference>
<protein>
    <submittedName>
        <fullName evidence="1">Uncharacterized protein</fullName>
    </submittedName>
</protein>
<keyword evidence="2" id="KW-1185">Reference proteome</keyword>
<evidence type="ECO:0000313" key="1">
    <source>
        <dbReference type="EMBL" id="KAK5042932.1"/>
    </source>
</evidence>
<proteinExistence type="predicted"/>
<sequence>MALTVFKSMGQQLREEVEKSLSYPITMLGVAHPVFFGKKDRDSLRDAVLEAGFNPSRSFQLTSGHFATAAGYRVRLCRCPMLRDLCSELSPRGKEMVLYVDYTEFAITIVLYEVTKPEEWNNGGVFYVQTVPKDAAHYGVHGNVNVEEKPTVLPTASSDFWNKTMEILRDMASETLQNRVDYLLLTGTQAADHELHEALKKSLGARFNRFPLPRDAPSTQNWLFTPQNADPLLVTAQGAADLSWRAEMGRDCLDPCSTWKHHVPQCLPMTSGFRAGAGSPHLSLDYGAATNTDVDEVDLRDGNENGISSASNAPDYLPSSAWQLFMGGELAMEGIQHPDRTRVG</sequence>
<gene>
    <name evidence="1" type="ORF">LTR84_012004</name>
</gene>